<proteinExistence type="predicted"/>
<reference evidence="2 3" key="1">
    <citation type="submission" date="2018-06" db="EMBL/GenBank/DDBJ databases">
        <authorList>
            <consortium name="Pathogen Informatics"/>
            <person name="Doyle S."/>
        </authorList>
    </citation>
    <scope>NUCLEOTIDE SEQUENCE [LARGE SCALE GENOMIC DNA]</scope>
    <source>
        <strain evidence="2 3">NCTC13102</strain>
    </source>
</reference>
<dbReference type="AlphaFoldDB" id="A0A2X3BS58"/>
<evidence type="ECO:0000256" key="1">
    <source>
        <dbReference type="SAM" id="MobiDB-lite"/>
    </source>
</evidence>
<dbReference type="Proteomes" id="UP000250166">
    <property type="component" value="Unassembled WGS sequence"/>
</dbReference>
<organism evidence="2 3">
    <name type="scientific">Helicobacter fennelliae</name>
    <dbReference type="NCBI Taxonomy" id="215"/>
    <lineage>
        <taxon>Bacteria</taxon>
        <taxon>Pseudomonadati</taxon>
        <taxon>Campylobacterota</taxon>
        <taxon>Epsilonproteobacteria</taxon>
        <taxon>Campylobacterales</taxon>
        <taxon>Helicobacteraceae</taxon>
        <taxon>Helicobacter</taxon>
    </lineage>
</organism>
<accession>A0A2X3BS58</accession>
<protein>
    <submittedName>
        <fullName evidence="2">Uncharacterized protein</fullName>
    </submittedName>
</protein>
<sequence length="181" mass="20751">MTKSIQNIKSGFIFASFVKTWSLILRIDSTFSQPSIHQPLGNDKQSQTPKQTPKDTTKLTPTHNAQRIKDKEEKEDSTQTQKTQNDNDKPKNRQTYGLMILEMMSDTEYATFQRATAGMSEGEKIMAAQSLYSLTEFYQGQHDKKPKNPYTKTNKAFGRHQNFIEQYKAIYNGAKEVNLLS</sequence>
<evidence type="ECO:0000313" key="3">
    <source>
        <dbReference type="Proteomes" id="UP000250166"/>
    </source>
</evidence>
<evidence type="ECO:0000313" key="2">
    <source>
        <dbReference type="EMBL" id="SQB98985.1"/>
    </source>
</evidence>
<feature type="compositionally biased region" description="Basic and acidic residues" evidence="1">
    <location>
        <begin position="67"/>
        <end position="77"/>
    </location>
</feature>
<dbReference type="RefSeq" id="WP_023948389.1">
    <property type="nucleotide sequence ID" value="NZ_JAERIV010000011.1"/>
</dbReference>
<name>A0A2X3BS58_9HELI</name>
<dbReference type="EMBL" id="UAWL01000006">
    <property type="protein sequence ID" value="SQB98985.1"/>
    <property type="molecule type" value="Genomic_DNA"/>
</dbReference>
<gene>
    <name evidence="2" type="ORF">NCTC13102_01456</name>
</gene>
<feature type="region of interest" description="Disordered" evidence="1">
    <location>
        <begin position="36"/>
        <end position="93"/>
    </location>
</feature>